<gene>
    <name evidence="2" type="ORF">SAMN05421663_104171</name>
</gene>
<dbReference type="Proteomes" id="UP000198666">
    <property type="component" value="Unassembled WGS sequence"/>
</dbReference>
<organism evidence="2 3">
    <name type="scientific">Terribacillus halophilus</name>
    <dbReference type="NCBI Taxonomy" id="361279"/>
    <lineage>
        <taxon>Bacteria</taxon>
        <taxon>Bacillati</taxon>
        <taxon>Bacillota</taxon>
        <taxon>Bacilli</taxon>
        <taxon>Bacillales</taxon>
        <taxon>Bacillaceae</taxon>
        <taxon>Terribacillus</taxon>
    </lineage>
</organism>
<dbReference type="EMBL" id="FMZB01000004">
    <property type="protein sequence ID" value="SDC80865.1"/>
    <property type="molecule type" value="Genomic_DNA"/>
</dbReference>
<protein>
    <recommendedName>
        <fullName evidence="1">DUF4145 domain-containing protein</fullName>
    </recommendedName>
</protein>
<keyword evidence="3" id="KW-1185">Reference proteome</keyword>
<reference evidence="3" key="1">
    <citation type="submission" date="2016-10" db="EMBL/GenBank/DDBJ databases">
        <authorList>
            <person name="Varghese N."/>
            <person name="Submissions S."/>
        </authorList>
    </citation>
    <scope>NUCLEOTIDE SEQUENCE [LARGE SCALE GENOMIC DNA]</scope>
    <source>
        <strain evidence="3">DSM 21620</strain>
    </source>
</reference>
<evidence type="ECO:0000313" key="3">
    <source>
        <dbReference type="Proteomes" id="UP000198666"/>
    </source>
</evidence>
<dbReference type="OrthoDB" id="6402073at2"/>
<dbReference type="STRING" id="361279.SAMN05421663_104171"/>
<dbReference type="InterPro" id="IPR025285">
    <property type="entry name" value="DUF4145"/>
</dbReference>
<accession>A0A1G6PNE9</accession>
<dbReference type="Pfam" id="PF13643">
    <property type="entry name" value="DUF4145"/>
    <property type="match status" value="1"/>
</dbReference>
<name>A0A1G6PNE9_9BACI</name>
<evidence type="ECO:0000259" key="1">
    <source>
        <dbReference type="Pfam" id="PF13643"/>
    </source>
</evidence>
<sequence length="237" mass="27878">MSLFERKIFCSKCNLDTNHEIIHTYKRSTSEFDDIQWFHEFHITECAGCETVAFIDHYGDEEMWEYNYDGEREYIYDTKVYPPKPIVEKEVFYARVEAIDFKFASESVKELYLQVVNAYNSGFLLLATIGLRTLIEKICIDINVKKGFKFDDNQVKIPDDDGTPRKKETIEGKINELWEKQYIIWDQARILQKIRKIANSAVHGAEEPTTQAFRSAINIVEQLVINVYELKNHKLLK</sequence>
<proteinExistence type="predicted"/>
<feature type="domain" description="DUF4145" evidence="1">
    <location>
        <begin position="126"/>
        <end position="221"/>
    </location>
</feature>
<dbReference type="RefSeq" id="WP_093726966.1">
    <property type="nucleotide sequence ID" value="NZ_FMZB01000004.1"/>
</dbReference>
<dbReference type="AlphaFoldDB" id="A0A1G6PNE9"/>
<evidence type="ECO:0000313" key="2">
    <source>
        <dbReference type="EMBL" id="SDC80865.1"/>
    </source>
</evidence>